<dbReference type="PROSITE" id="PS50966">
    <property type="entry name" value="ZF_SWIM"/>
    <property type="match status" value="1"/>
</dbReference>
<organism evidence="3 4">
    <name type="scientific">Phytophthora nicotianae P1569</name>
    <dbReference type="NCBI Taxonomy" id="1317065"/>
    <lineage>
        <taxon>Eukaryota</taxon>
        <taxon>Sar</taxon>
        <taxon>Stramenopiles</taxon>
        <taxon>Oomycota</taxon>
        <taxon>Peronosporomycetes</taxon>
        <taxon>Peronosporales</taxon>
        <taxon>Peronosporaceae</taxon>
        <taxon>Phytophthora</taxon>
    </lineage>
</organism>
<reference evidence="3 4" key="1">
    <citation type="submission" date="2013-11" db="EMBL/GenBank/DDBJ databases">
        <title>The Genome Sequence of Phytophthora parasitica P1569.</title>
        <authorList>
            <consortium name="The Broad Institute Genomics Platform"/>
            <person name="Russ C."/>
            <person name="Tyler B."/>
            <person name="Panabieres F."/>
            <person name="Shan W."/>
            <person name="Tripathy S."/>
            <person name="Grunwald N."/>
            <person name="Machado M."/>
            <person name="Johnson C.S."/>
            <person name="Arredondo F."/>
            <person name="Hong C."/>
            <person name="Coffey M."/>
            <person name="Young S.K."/>
            <person name="Zeng Q."/>
            <person name="Gargeya S."/>
            <person name="Fitzgerald M."/>
            <person name="Abouelleil A."/>
            <person name="Alvarado L."/>
            <person name="Chapman S.B."/>
            <person name="Gainer-Dewar J."/>
            <person name="Goldberg J."/>
            <person name="Griggs A."/>
            <person name="Gujja S."/>
            <person name="Hansen M."/>
            <person name="Howarth C."/>
            <person name="Imamovic A."/>
            <person name="Ireland A."/>
            <person name="Larimer J."/>
            <person name="McCowan C."/>
            <person name="Murphy C."/>
            <person name="Pearson M."/>
            <person name="Poon T.W."/>
            <person name="Priest M."/>
            <person name="Roberts A."/>
            <person name="Saif S."/>
            <person name="Shea T."/>
            <person name="Sykes S."/>
            <person name="Wortman J."/>
            <person name="Nusbaum C."/>
            <person name="Birren B."/>
        </authorList>
    </citation>
    <scope>NUCLEOTIDE SEQUENCE [LARGE SCALE GENOMIC DNA]</scope>
    <source>
        <strain evidence="3 4">P1569</strain>
    </source>
</reference>
<dbReference type="InterPro" id="IPR052579">
    <property type="entry name" value="Zinc_finger_SWIM"/>
</dbReference>
<dbReference type="AlphaFoldDB" id="V9G2Y9"/>
<dbReference type="Proteomes" id="UP000018721">
    <property type="component" value="Unassembled WGS sequence"/>
</dbReference>
<dbReference type="InterPro" id="IPR007527">
    <property type="entry name" value="Znf_SWIM"/>
</dbReference>
<evidence type="ECO:0000256" key="1">
    <source>
        <dbReference type="PROSITE-ProRule" id="PRU00325"/>
    </source>
</evidence>
<gene>
    <name evidence="3" type="ORF">F443_00005</name>
</gene>
<comment type="caution">
    <text evidence="3">The sequence shown here is derived from an EMBL/GenBank/DDBJ whole genome shotgun (WGS) entry which is preliminary data.</text>
</comment>
<evidence type="ECO:0000313" key="4">
    <source>
        <dbReference type="Proteomes" id="UP000018721"/>
    </source>
</evidence>
<dbReference type="EMBL" id="ANIZ01000002">
    <property type="protein sequence ID" value="ETI57728.1"/>
    <property type="molecule type" value="Genomic_DNA"/>
</dbReference>
<dbReference type="GO" id="GO:0008270">
    <property type="term" value="F:zinc ion binding"/>
    <property type="evidence" value="ECO:0007669"/>
    <property type="project" value="UniProtKB-KW"/>
</dbReference>
<keyword evidence="4" id="KW-1185">Reference proteome</keyword>
<dbReference type="PANTHER" id="PTHR31569">
    <property type="entry name" value="SWIM-TYPE DOMAIN-CONTAINING PROTEIN"/>
    <property type="match status" value="1"/>
</dbReference>
<keyword evidence="1" id="KW-0863">Zinc-finger</keyword>
<evidence type="ECO:0000259" key="2">
    <source>
        <dbReference type="PROSITE" id="PS50966"/>
    </source>
</evidence>
<dbReference type="PANTHER" id="PTHR31569:SF4">
    <property type="entry name" value="SWIM-TYPE DOMAIN-CONTAINING PROTEIN"/>
    <property type="match status" value="1"/>
</dbReference>
<evidence type="ECO:0000313" key="3">
    <source>
        <dbReference type="EMBL" id="ETI57728.1"/>
    </source>
</evidence>
<protein>
    <recommendedName>
        <fullName evidence="2">SWIM-type domain-containing protein</fullName>
    </recommendedName>
</protein>
<name>V9G2Y9_PHYNI</name>
<feature type="domain" description="SWIM-type" evidence="2">
    <location>
        <begin position="191"/>
        <end position="223"/>
    </location>
</feature>
<keyword evidence="1" id="KW-0479">Metal-binding</keyword>
<accession>V9G2Y9</accession>
<proteinExistence type="predicted"/>
<dbReference type="OrthoDB" id="121986at2759"/>
<feature type="non-terminal residue" evidence="3">
    <location>
        <position position="1"/>
    </location>
</feature>
<sequence length="233" mass="27128">RCDFSNELQTRMLLSVKQMVFAKTEFVYLEARDDLFDVEDAEEGGVEHIHPFVKYFNDNWDGCRERWVEYLRLDIPHLGNNTNNRIESGWSKLKPELNADTPLDECMETIIALQLLKEREFTRKTNRIGVTRHVEYDEEMNQLLNKTTDHAAGLVFPGYAYATKISTIMAYKQTRSNVYRVSSSGRGNLEYTVDTENWDCTCSFSRTMLLPCRHVIYFRQMVLQFGLLLGPVG</sequence>
<keyword evidence="1" id="KW-0862">Zinc</keyword>